<gene>
    <name evidence="12" type="ORF">Salat_1246200</name>
</gene>
<keyword evidence="6 10" id="KW-0732">Signal</keyword>
<dbReference type="Pfam" id="PF08031">
    <property type="entry name" value="BBE"/>
    <property type="match status" value="1"/>
</dbReference>
<keyword evidence="9" id="KW-0325">Glycoprotein</keyword>
<dbReference type="PANTHER" id="PTHR32448">
    <property type="entry name" value="OS08G0158400 PROTEIN"/>
    <property type="match status" value="1"/>
</dbReference>
<keyword evidence="13" id="KW-1185">Reference proteome</keyword>
<dbReference type="AlphaFoldDB" id="A0AAE1YG68"/>
<evidence type="ECO:0000256" key="6">
    <source>
        <dbReference type="ARBA" id="ARBA00022729"/>
    </source>
</evidence>
<dbReference type="InterPro" id="IPR006094">
    <property type="entry name" value="Oxid_FAD_bind_N"/>
</dbReference>
<dbReference type="PROSITE" id="PS51387">
    <property type="entry name" value="FAD_PCMH"/>
    <property type="match status" value="1"/>
</dbReference>
<dbReference type="Gene3D" id="3.30.465.10">
    <property type="match status" value="1"/>
</dbReference>
<dbReference type="InterPro" id="IPR016167">
    <property type="entry name" value="FAD-bd_PCMH_sub1"/>
</dbReference>
<proteinExistence type="inferred from homology"/>
<evidence type="ECO:0000256" key="3">
    <source>
        <dbReference type="ARBA" id="ARBA00005466"/>
    </source>
</evidence>
<evidence type="ECO:0000256" key="10">
    <source>
        <dbReference type="SAM" id="SignalP"/>
    </source>
</evidence>
<dbReference type="Gene3D" id="3.30.43.10">
    <property type="entry name" value="Uridine Diphospho-n-acetylenolpyruvylglucosamine Reductase, domain 2"/>
    <property type="match status" value="1"/>
</dbReference>
<feature type="signal peptide" evidence="10">
    <location>
        <begin position="1"/>
        <end position="29"/>
    </location>
</feature>
<dbReference type="FunFam" id="3.30.43.10:FF:000004">
    <property type="entry name" value="Berberine bridge enzyme-like 15"/>
    <property type="match status" value="1"/>
</dbReference>
<evidence type="ECO:0000313" key="13">
    <source>
        <dbReference type="Proteomes" id="UP001293254"/>
    </source>
</evidence>
<keyword evidence="4" id="KW-0017">Alkaloid metabolism</keyword>
<dbReference type="SUPFAM" id="SSF56176">
    <property type="entry name" value="FAD-binding/transporter-associated domain-like"/>
    <property type="match status" value="1"/>
</dbReference>
<dbReference type="EMBL" id="JACGWO010000004">
    <property type="protein sequence ID" value="KAK4429457.1"/>
    <property type="molecule type" value="Genomic_DNA"/>
</dbReference>
<evidence type="ECO:0000256" key="7">
    <source>
        <dbReference type="ARBA" id="ARBA00022827"/>
    </source>
</evidence>
<evidence type="ECO:0000256" key="8">
    <source>
        <dbReference type="ARBA" id="ARBA00023157"/>
    </source>
</evidence>
<feature type="chain" id="PRO_5042210098" evidence="10">
    <location>
        <begin position="30"/>
        <end position="539"/>
    </location>
</feature>
<dbReference type="InterPro" id="IPR012951">
    <property type="entry name" value="BBE"/>
</dbReference>
<feature type="domain" description="FAD-binding PCMH-type" evidence="11">
    <location>
        <begin position="79"/>
        <end position="253"/>
    </location>
</feature>
<dbReference type="GO" id="GO:0071949">
    <property type="term" value="F:FAD binding"/>
    <property type="evidence" value="ECO:0007669"/>
    <property type="project" value="InterPro"/>
</dbReference>
<comment type="cofactor">
    <cofactor evidence="1">
        <name>FAD</name>
        <dbReference type="ChEBI" id="CHEBI:57692"/>
    </cofactor>
</comment>
<evidence type="ECO:0000256" key="1">
    <source>
        <dbReference type="ARBA" id="ARBA00001974"/>
    </source>
</evidence>
<dbReference type="InterPro" id="IPR016166">
    <property type="entry name" value="FAD-bd_PCMH"/>
</dbReference>
<name>A0AAE1YG68_9LAMI</name>
<dbReference type="InterPro" id="IPR016169">
    <property type="entry name" value="FAD-bd_PCMH_sub2"/>
</dbReference>
<comment type="pathway">
    <text evidence="2">Alkaloid biosynthesis.</text>
</comment>
<accession>A0AAE1YG68</accession>
<evidence type="ECO:0000256" key="4">
    <source>
        <dbReference type="ARBA" id="ARBA00022589"/>
    </source>
</evidence>
<evidence type="ECO:0000313" key="12">
    <source>
        <dbReference type="EMBL" id="KAK4429457.1"/>
    </source>
</evidence>
<comment type="caution">
    <text evidence="12">The sequence shown here is derived from an EMBL/GenBank/DDBJ whole genome shotgun (WGS) entry which is preliminary data.</text>
</comment>
<reference evidence="12" key="2">
    <citation type="journal article" date="2024" name="Plant">
        <title>Genomic evolution and insights into agronomic trait innovations of Sesamum species.</title>
        <authorList>
            <person name="Miao H."/>
            <person name="Wang L."/>
            <person name="Qu L."/>
            <person name="Liu H."/>
            <person name="Sun Y."/>
            <person name="Le M."/>
            <person name="Wang Q."/>
            <person name="Wei S."/>
            <person name="Zheng Y."/>
            <person name="Lin W."/>
            <person name="Duan Y."/>
            <person name="Cao H."/>
            <person name="Xiong S."/>
            <person name="Wang X."/>
            <person name="Wei L."/>
            <person name="Li C."/>
            <person name="Ma Q."/>
            <person name="Ju M."/>
            <person name="Zhao R."/>
            <person name="Li G."/>
            <person name="Mu C."/>
            <person name="Tian Q."/>
            <person name="Mei H."/>
            <person name="Zhang T."/>
            <person name="Gao T."/>
            <person name="Zhang H."/>
        </authorList>
    </citation>
    <scope>NUCLEOTIDE SEQUENCE</scope>
    <source>
        <strain evidence="12">3651</strain>
    </source>
</reference>
<dbReference type="InterPro" id="IPR036318">
    <property type="entry name" value="FAD-bd_PCMH-like_sf"/>
</dbReference>
<dbReference type="GO" id="GO:0016491">
    <property type="term" value="F:oxidoreductase activity"/>
    <property type="evidence" value="ECO:0007669"/>
    <property type="project" value="InterPro"/>
</dbReference>
<evidence type="ECO:0000256" key="9">
    <source>
        <dbReference type="ARBA" id="ARBA00023180"/>
    </source>
</evidence>
<keyword evidence="7" id="KW-0274">FAD</keyword>
<reference evidence="12" key="1">
    <citation type="submission" date="2020-06" db="EMBL/GenBank/DDBJ databases">
        <authorList>
            <person name="Li T."/>
            <person name="Hu X."/>
            <person name="Zhang T."/>
            <person name="Song X."/>
            <person name="Zhang H."/>
            <person name="Dai N."/>
            <person name="Sheng W."/>
            <person name="Hou X."/>
            <person name="Wei L."/>
        </authorList>
    </citation>
    <scope>NUCLEOTIDE SEQUENCE</scope>
    <source>
        <strain evidence="12">3651</strain>
        <tissue evidence="12">Leaf</tissue>
    </source>
</reference>
<evidence type="ECO:0000256" key="5">
    <source>
        <dbReference type="ARBA" id="ARBA00022630"/>
    </source>
</evidence>
<dbReference type="Pfam" id="PF01565">
    <property type="entry name" value="FAD_binding_4"/>
    <property type="match status" value="1"/>
</dbReference>
<evidence type="ECO:0000259" key="11">
    <source>
        <dbReference type="PROSITE" id="PS51387"/>
    </source>
</evidence>
<keyword evidence="8" id="KW-1015">Disulfide bond</keyword>
<evidence type="ECO:0000256" key="2">
    <source>
        <dbReference type="ARBA" id="ARBA00004913"/>
    </source>
</evidence>
<protein>
    <submittedName>
        <fullName evidence="12">Berberine bridge enzyme-like 18</fullName>
    </submittedName>
</protein>
<dbReference type="Proteomes" id="UP001293254">
    <property type="component" value="Unassembled WGS sequence"/>
</dbReference>
<dbReference type="Gene3D" id="3.40.462.20">
    <property type="match status" value="1"/>
</dbReference>
<comment type="similarity">
    <text evidence="3">Belongs to the oxygen-dependent FAD-linked oxidoreductase family.</text>
</comment>
<keyword evidence="5" id="KW-0285">Flavoprotein</keyword>
<sequence>MKTPTIVYMPSLLLSTCLVFSSLTCIVLAQQHQSPHKFLKCVQSHNSESISQVIYTKNNSSYLSNLLFSIQNIRFISPSMPRPVFIITPFTESQIQAVVLCSKASGLQVRVRCGGHDYEGLSYSSNVPFVIIDLRYLSSIKIDAEKRVAWVEGGALLGNLSYQIAKRTGNLAYPNGLCPTVGVGGHFSGGGYGTLLRKYGLAADNVLDARIINANGEILDRKSMGEDFFWAIRGGGAASFGVVTAWKIRLVQVPDIVTVFTVNRTLEQNATGLVHRWQYVADKFDRDLFVRILITRVNSSDHNGKTTIQAAFNSIYLGKIDRLLPLMHESFPELGLVKEDCMEKRWIEAVLYFSDLPYGSTVDDLTNRNPNPRTYYKAKSDFVQVPIPKHGLEGLWKFFDEDDAADAQLIFAPYGGRMSEIPESEIPFPHRAGNIYEIQHLVYWDEERNHEAERYINWIRRLYEYVTPFVSKNPRAAYLNYRDLDLGVNNEGNNTSYEEANVWGTKYFKNNFKRLVEVKSKVDPSNFFRNEQSIPTGSS</sequence>
<organism evidence="12 13">
    <name type="scientific">Sesamum alatum</name>
    <dbReference type="NCBI Taxonomy" id="300844"/>
    <lineage>
        <taxon>Eukaryota</taxon>
        <taxon>Viridiplantae</taxon>
        <taxon>Streptophyta</taxon>
        <taxon>Embryophyta</taxon>
        <taxon>Tracheophyta</taxon>
        <taxon>Spermatophyta</taxon>
        <taxon>Magnoliopsida</taxon>
        <taxon>eudicotyledons</taxon>
        <taxon>Gunneridae</taxon>
        <taxon>Pentapetalae</taxon>
        <taxon>asterids</taxon>
        <taxon>lamiids</taxon>
        <taxon>Lamiales</taxon>
        <taxon>Pedaliaceae</taxon>
        <taxon>Sesamum</taxon>
    </lineage>
</organism>